<reference evidence="2" key="1">
    <citation type="submission" date="2021-01" db="EMBL/GenBank/DDBJ databases">
        <title>Modified the classification status of verrucomicrobia.</title>
        <authorList>
            <person name="Feng X."/>
        </authorList>
    </citation>
    <scope>NUCLEOTIDE SEQUENCE</scope>
    <source>
        <strain evidence="2">_KCTC 22039</strain>
    </source>
</reference>
<sequence length="252" mass="26327">MMNLQKISLMAAAILAVTTASQASTVIVSYTTGAGSNVNEIITADKAFNSSTAIINNGDSGYSGPNTYGGFYLHGYTNADSQVKVADHNANGWTVRNKVVGETVTGIIGFSTGGVDAGANASLSSTASLSTPGLFNFHYFIENDGNFYISDAVNSNNEGGTFNYTLGDLSWNNYDPESSAAGIAFAGDPVADPDFANIGFVGVVMSGNRTVDSSSSSFDMRLPEFQFAIVPEPSSTTLLALAMGLGITRRRR</sequence>
<accession>A0A8J7MAE3</accession>
<dbReference type="NCBIfam" id="TIGR02595">
    <property type="entry name" value="PEP_CTERM"/>
    <property type="match status" value="1"/>
</dbReference>
<dbReference type="AlphaFoldDB" id="A0A8J7MAE3"/>
<dbReference type="Proteomes" id="UP000624703">
    <property type="component" value="Unassembled WGS sequence"/>
</dbReference>
<comment type="caution">
    <text evidence="2">The sequence shown here is derived from an EMBL/GenBank/DDBJ whole genome shotgun (WGS) entry which is preliminary data.</text>
</comment>
<dbReference type="InterPro" id="IPR013424">
    <property type="entry name" value="Ice-binding_C"/>
</dbReference>
<keyword evidence="3" id="KW-1185">Reference proteome</keyword>
<feature type="signal peptide" evidence="1">
    <location>
        <begin position="1"/>
        <end position="23"/>
    </location>
</feature>
<protein>
    <submittedName>
        <fullName evidence="2">PEP-CTERM sorting domain-containing protein</fullName>
    </submittedName>
</protein>
<evidence type="ECO:0000313" key="3">
    <source>
        <dbReference type="Proteomes" id="UP000624703"/>
    </source>
</evidence>
<proteinExistence type="predicted"/>
<gene>
    <name evidence="2" type="ORF">JIN82_01600</name>
</gene>
<evidence type="ECO:0000256" key="1">
    <source>
        <dbReference type="SAM" id="SignalP"/>
    </source>
</evidence>
<dbReference type="EMBL" id="JAENIM010000009">
    <property type="protein sequence ID" value="MBK1789842.1"/>
    <property type="molecule type" value="Genomic_DNA"/>
</dbReference>
<dbReference type="RefSeq" id="WP_200309883.1">
    <property type="nucleotide sequence ID" value="NZ_JAENIM010000009.1"/>
</dbReference>
<evidence type="ECO:0000313" key="2">
    <source>
        <dbReference type="EMBL" id="MBK1789842.1"/>
    </source>
</evidence>
<organism evidence="2 3">
    <name type="scientific">Persicirhabdus sediminis</name>
    <dbReference type="NCBI Taxonomy" id="454144"/>
    <lineage>
        <taxon>Bacteria</taxon>
        <taxon>Pseudomonadati</taxon>
        <taxon>Verrucomicrobiota</taxon>
        <taxon>Verrucomicrobiia</taxon>
        <taxon>Verrucomicrobiales</taxon>
        <taxon>Verrucomicrobiaceae</taxon>
        <taxon>Persicirhabdus</taxon>
    </lineage>
</organism>
<name>A0A8J7MAE3_9BACT</name>
<feature type="chain" id="PRO_5035152543" evidence="1">
    <location>
        <begin position="24"/>
        <end position="252"/>
    </location>
</feature>
<keyword evidence="1" id="KW-0732">Signal</keyword>